<keyword evidence="2" id="KW-0378">Hydrolase</keyword>
<dbReference type="GO" id="GO:0016787">
    <property type="term" value="F:hydrolase activity"/>
    <property type="evidence" value="ECO:0007669"/>
    <property type="project" value="UniProtKB-KW"/>
</dbReference>
<reference evidence="2" key="1">
    <citation type="journal article" date="2014" name="Nucleic Acids Res.">
        <title>The evolutionary dynamics of variant antigen genes in Babesia reveal a history of genomic innovation underlying host-parasite interaction.</title>
        <authorList>
            <person name="Jackson A.P."/>
            <person name="Otto T.D."/>
            <person name="Darby A."/>
            <person name="Ramaprasad A."/>
            <person name="Xia D."/>
            <person name="Echaide I.E."/>
            <person name="Farber M."/>
            <person name="Gahlot S."/>
            <person name="Gamble J."/>
            <person name="Gupta D."/>
            <person name="Gupta Y."/>
            <person name="Jackson L."/>
            <person name="Malandrin L."/>
            <person name="Malas T.B."/>
            <person name="Moussa E."/>
            <person name="Nair M."/>
            <person name="Reid A.J."/>
            <person name="Sanders M."/>
            <person name="Sharma J."/>
            <person name="Tracey A."/>
            <person name="Quail M.A."/>
            <person name="Weir W."/>
            <person name="Wastling J.M."/>
            <person name="Hall N."/>
            <person name="Willadsen P."/>
            <person name="Lingelbach K."/>
            <person name="Shiels B."/>
            <person name="Tait A."/>
            <person name="Berriman M."/>
            <person name="Allred D.R."/>
            <person name="Pain A."/>
        </authorList>
    </citation>
    <scope>NUCLEOTIDE SEQUENCE</scope>
    <source>
        <strain evidence="2">1802A</strain>
    </source>
</reference>
<accession>A0AAD9GE82</accession>
<dbReference type="Proteomes" id="UP001195914">
    <property type="component" value="Unassembled WGS sequence"/>
</dbReference>
<dbReference type="AlphaFoldDB" id="A0AAD9GE82"/>
<evidence type="ECO:0000259" key="1">
    <source>
        <dbReference type="PROSITE" id="PS51462"/>
    </source>
</evidence>
<dbReference type="InterPro" id="IPR000086">
    <property type="entry name" value="NUDIX_hydrolase_dom"/>
</dbReference>
<feature type="domain" description="Nudix hydrolase" evidence="1">
    <location>
        <begin position="44"/>
        <end position="180"/>
    </location>
</feature>
<proteinExistence type="predicted"/>
<keyword evidence="3" id="KW-1185">Reference proteome</keyword>
<gene>
    <name evidence="2" type="ORF">X943_000737</name>
</gene>
<evidence type="ECO:0000313" key="2">
    <source>
        <dbReference type="EMBL" id="KAK1936838.1"/>
    </source>
</evidence>
<reference evidence="2" key="2">
    <citation type="submission" date="2021-05" db="EMBL/GenBank/DDBJ databases">
        <authorList>
            <person name="Pain A."/>
        </authorList>
    </citation>
    <scope>NUCLEOTIDE SEQUENCE</scope>
    <source>
        <strain evidence="2">1802A</strain>
    </source>
</reference>
<dbReference type="InterPro" id="IPR015797">
    <property type="entry name" value="NUDIX_hydrolase-like_dom_sf"/>
</dbReference>
<dbReference type="Gene3D" id="3.90.79.10">
    <property type="entry name" value="Nucleoside Triphosphate Pyrophosphohydrolase"/>
    <property type="match status" value="1"/>
</dbReference>
<dbReference type="PANTHER" id="PTHR10885">
    <property type="entry name" value="ISOPENTENYL-DIPHOSPHATE DELTA-ISOMERASE"/>
    <property type="match status" value="1"/>
</dbReference>
<dbReference type="EMBL" id="JAHBMH010000034">
    <property type="protein sequence ID" value="KAK1936838.1"/>
    <property type="molecule type" value="Genomic_DNA"/>
</dbReference>
<dbReference type="GO" id="GO:0004452">
    <property type="term" value="F:isopentenyl-diphosphate delta-isomerase activity"/>
    <property type="evidence" value="ECO:0007669"/>
    <property type="project" value="TreeGrafter"/>
</dbReference>
<dbReference type="SUPFAM" id="SSF55811">
    <property type="entry name" value="Nudix"/>
    <property type="match status" value="1"/>
</dbReference>
<protein>
    <submittedName>
        <fullName evidence="2">Hydrolase, NUDIX family protein</fullName>
    </submittedName>
</protein>
<dbReference type="GO" id="GO:0005737">
    <property type="term" value="C:cytoplasm"/>
    <property type="evidence" value="ECO:0007669"/>
    <property type="project" value="TreeGrafter"/>
</dbReference>
<dbReference type="PANTHER" id="PTHR10885:SF0">
    <property type="entry name" value="ISOPENTENYL-DIPHOSPHATE DELTA-ISOMERASE"/>
    <property type="match status" value="1"/>
</dbReference>
<sequence length="200" mass="22909">MTEDLIDKSRLDSMPESTEVIVMVDKDDNEVGTCTRKEMRQFNKWHRTTCTVLLSNIGEEVEVIYHVRSMDKVYCPGYNDLAFGGVVTVGESYIDNAIRETQEECGLLLTEDHLTELSKFSFDDELLRCHYRLYVALYNGPLDKLVPQPGEVDEIRRAPLSSFDELLKTAKFTRSCSWIVPLLHDFVKQGRVSAMKEASM</sequence>
<organism evidence="2 3">
    <name type="scientific">Babesia divergens</name>
    <dbReference type="NCBI Taxonomy" id="32595"/>
    <lineage>
        <taxon>Eukaryota</taxon>
        <taxon>Sar</taxon>
        <taxon>Alveolata</taxon>
        <taxon>Apicomplexa</taxon>
        <taxon>Aconoidasida</taxon>
        <taxon>Piroplasmida</taxon>
        <taxon>Babesiidae</taxon>
        <taxon>Babesia</taxon>
    </lineage>
</organism>
<comment type="caution">
    <text evidence="2">The sequence shown here is derived from an EMBL/GenBank/DDBJ whole genome shotgun (WGS) entry which is preliminary data.</text>
</comment>
<dbReference type="Pfam" id="PF00293">
    <property type="entry name" value="NUDIX"/>
    <property type="match status" value="1"/>
</dbReference>
<name>A0AAD9GE82_BABDI</name>
<dbReference type="PROSITE" id="PS51462">
    <property type="entry name" value="NUDIX"/>
    <property type="match status" value="1"/>
</dbReference>
<evidence type="ECO:0000313" key="3">
    <source>
        <dbReference type="Proteomes" id="UP001195914"/>
    </source>
</evidence>
<dbReference type="GO" id="GO:0009240">
    <property type="term" value="P:isopentenyl diphosphate biosynthetic process"/>
    <property type="evidence" value="ECO:0007669"/>
    <property type="project" value="TreeGrafter"/>
</dbReference>